<evidence type="ECO:0000313" key="8">
    <source>
        <dbReference type="Proteomes" id="UP000245942"/>
    </source>
</evidence>
<dbReference type="AlphaFoldDB" id="A0A316U2N1"/>
<dbReference type="EMBL" id="KZ819331">
    <property type="protein sequence ID" value="PWN19497.1"/>
    <property type="molecule type" value="Genomic_DNA"/>
</dbReference>
<keyword evidence="8" id="KW-1185">Reference proteome</keyword>
<dbReference type="GeneID" id="37016996"/>
<keyword evidence="2" id="KW-0238">DNA-binding</keyword>
<evidence type="ECO:0000256" key="4">
    <source>
        <dbReference type="ARBA" id="ARBA00023242"/>
    </source>
</evidence>
<dbReference type="InterPro" id="IPR008422">
    <property type="entry name" value="KN_HD"/>
</dbReference>
<evidence type="ECO:0000256" key="3">
    <source>
        <dbReference type="ARBA" id="ARBA00023155"/>
    </source>
</evidence>
<feature type="region of interest" description="Disordered" evidence="5">
    <location>
        <begin position="158"/>
        <end position="195"/>
    </location>
</feature>
<dbReference type="Proteomes" id="UP000245942">
    <property type="component" value="Unassembled WGS sequence"/>
</dbReference>
<dbReference type="GO" id="GO:0003677">
    <property type="term" value="F:DNA binding"/>
    <property type="evidence" value="ECO:0007669"/>
    <property type="project" value="UniProtKB-KW"/>
</dbReference>
<evidence type="ECO:0000259" key="6">
    <source>
        <dbReference type="Pfam" id="PF05920"/>
    </source>
</evidence>
<dbReference type="RefSeq" id="XP_025346657.1">
    <property type="nucleotide sequence ID" value="XM_025495262.1"/>
</dbReference>
<sequence>MTPQSALSQLLQIEADLSSALGHEDNDAQLEHLLSRVDAIGLKLSQVAQDGMSDVASWTQVANAVQAIWTIAVSFAEQEKRLLRRQKDVADDVMLLLQKQTRLSAAVTLPDRQHEDRKDCGQSDLHLLNVASSSKYSEQSLNAAIMRRWMLEHIDHPFPNNHDKEELAKETNRRAPSGKSQLRPEQVSRRRQKEKGIRYCPSACSHVNLPIPSLHPGHTLVHQHSPSLWLDLMGSTLCQ</sequence>
<evidence type="ECO:0000313" key="7">
    <source>
        <dbReference type="EMBL" id="PWN19497.1"/>
    </source>
</evidence>
<dbReference type="Gene3D" id="1.10.10.60">
    <property type="entry name" value="Homeodomain-like"/>
    <property type="match status" value="1"/>
</dbReference>
<keyword evidence="4" id="KW-0539">Nucleus</keyword>
<dbReference type="GO" id="GO:0006355">
    <property type="term" value="P:regulation of DNA-templated transcription"/>
    <property type="evidence" value="ECO:0007669"/>
    <property type="project" value="InterPro"/>
</dbReference>
<comment type="similarity">
    <text evidence="1">Belongs to the TALE/M-ATYP homeobox family.</text>
</comment>
<organism evidence="7 8">
    <name type="scientific">Pseudomicrostroma glucosiphilum</name>
    <dbReference type="NCBI Taxonomy" id="1684307"/>
    <lineage>
        <taxon>Eukaryota</taxon>
        <taxon>Fungi</taxon>
        <taxon>Dikarya</taxon>
        <taxon>Basidiomycota</taxon>
        <taxon>Ustilaginomycotina</taxon>
        <taxon>Exobasidiomycetes</taxon>
        <taxon>Microstromatales</taxon>
        <taxon>Microstromatales incertae sedis</taxon>
        <taxon>Pseudomicrostroma</taxon>
    </lineage>
</organism>
<proteinExistence type="inferred from homology"/>
<evidence type="ECO:0000256" key="1">
    <source>
        <dbReference type="ARBA" id="ARBA00005800"/>
    </source>
</evidence>
<protein>
    <recommendedName>
        <fullName evidence="6">KN homeodomain domain-containing protein</fullName>
    </recommendedName>
</protein>
<evidence type="ECO:0000256" key="2">
    <source>
        <dbReference type="ARBA" id="ARBA00023125"/>
    </source>
</evidence>
<keyword evidence="3" id="KW-0371">Homeobox</keyword>
<feature type="domain" description="KN homeodomain" evidence="6">
    <location>
        <begin position="149"/>
        <end position="172"/>
    </location>
</feature>
<dbReference type="Pfam" id="PF05920">
    <property type="entry name" value="Homeobox_KN"/>
    <property type="match status" value="1"/>
</dbReference>
<reference evidence="7 8" key="1">
    <citation type="journal article" date="2018" name="Mol. Biol. Evol.">
        <title>Broad Genomic Sampling Reveals a Smut Pathogenic Ancestry of the Fungal Clade Ustilaginomycotina.</title>
        <authorList>
            <person name="Kijpornyongpan T."/>
            <person name="Mondo S.J."/>
            <person name="Barry K."/>
            <person name="Sandor L."/>
            <person name="Lee J."/>
            <person name="Lipzen A."/>
            <person name="Pangilinan J."/>
            <person name="LaButti K."/>
            <person name="Hainaut M."/>
            <person name="Henrissat B."/>
            <person name="Grigoriev I.V."/>
            <person name="Spatafora J.W."/>
            <person name="Aime M.C."/>
        </authorList>
    </citation>
    <scope>NUCLEOTIDE SEQUENCE [LARGE SCALE GENOMIC DNA]</scope>
    <source>
        <strain evidence="7 8">MCA 4718</strain>
    </source>
</reference>
<evidence type="ECO:0000256" key="5">
    <source>
        <dbReference type="SAM" id="MobiDB-lite"/>
    </source>
</evidence>
<feature type="compositionally biased region" description="Basic and acidic residues" evidence="5">
    <location>
        <begin position="158"/>
        <end position="173"/>
    </location>
</feature>
<name>A0A316U2N1_9BASI</name>
<accession>A0A316U2N1</accession>
<gene>
    <name evidence="7" type="ORF">BCV69DRAFT_41633</name>
</gene>
<dbReference type="OrthoDB" id="250329at2759"/>